<gene>
    <name evidence="2" type="ORF">ET471_06470</name>
</gene>
<feature type="transmembrane region" description="Helical" evidence="1">
    <location>
        <begin position="243"/>
        <end position="260"/>
    </location>
</feature>
<keyword evidence="1" id="KW-1133">Transmembrane helix</keyword>
<dbReference type="EMBL" id="CP035493">
    <property type="protein sequence ID" value="QAY69729.1"/>
    <property type="molecule type" value="Genomic_DNA"/>
</dbReference>
<dbReference type="KEGG" id="xya:ET471_06470"/>
<organism evidence="2 3">
    <name type="scientific">Xylanimonas protaetiae</name>
    <dbReference type="NCBI Taxonomy" id="2509457"/>
    <lineage>
        <taxon>Bacteria</taxon>
        <taxon>Bacillati</taxon>
        <taxon>Actinomycetota</taxon>
        <taxon>Actinomycetes</taxon>
        <taxon>Micrococcales</taxon>
        <taxon>Promicromonosporaceae</taxon>
        <taxon>Xylanimonas</taxon>
    </lineage>
</organism>
<feature type="transmembrane region" description="Helical" evidence="1">
    <location>
        <begin position="72"/>
        <end position="92"/>
    </location>
</feature>
<dbReference type="RefSeq" id="WP_129187120.1">
    <property type="nucleotide sequence ID" value="NZ_CP035493.1"/>
</dbReference>
<keyword evidence="1" id="KW-0472">Membrane</keyword>
<sequence length="305" mass="32493">MTAAGRGRLAGLRDRLDSALVAPGEARTARWVHAGVAAVVGWRLAVRDWTVLADRAPELRTHANLLGWVPDLPAAGLVAVQVLGVLAAVAAVARWRPRLAFGVAWACYLVLCGLWSSSGKVMHNDVLTVWVGAVWLFAGPPARAVPPGERAVRWGWPPRASLAVLGCIYFLTGFQKLVHSGPRWAYSDNMRWVLLEGAHTSPFGAAFPQTIANLPVMPQLLASGALLLELSAPFLLYGRWTRAPFALAVAVMHTSIWACLGLDYSAWVLTAAAVALPTGLAPWAALLSRRAGGRVARPLGPPPPA</sequence>
<proteinExistence type="predicted"/>
<dbReference type="AlphaFoldDB" id="A0A4P6F617"/>
<feature type="transmembrane region" description="Helical" evidence="1">
    <location>
        <begin position="99"/>
        <end position="116"/>
    </location>
</feature>
<accession>A0A4P6F617</accession>
<evidence type="ECO:0000256" key="1">
    <source>
        <dbReference type="SAM" id="Phobius"/>
    </source>
</evidence>
<keyword evidence="3" id="KW-1185">Reference proteome</keyword>
<reference evidence="2 3" key="1">
    <citation type="submission" date="2019-01" db="EMBL/GenBank/DDBJ databases">
        <title>Genome sequencing of strain FW10M-9.</title>
        <authorList>
            <person name="Heo J."/>
            <person name="Kim S.-J."/>
            <person name="Kim J.-S."/>
            <person name="Hong S.-B."/>
            <person name="Kwon S.-W."/>
        </authorList>
    </citation>
    <scope>NUCLEOTIDE SEQUENCE [LARGE SCALE GENOMIC DNA]</scope>
    <source>
        <strain evidence="2 3">FW10M-9</strain>
    </source>
</reference>
<protein>
    <recommendedName>
        <fullName evidence="4">HTTM domain-containing protein</fullName>
    </recommendedName>
</protein>
<dbReference type="Proteomes" id="UP000292118">
    <property type="component" value="Chromosome"/>
</dbReference>
<feature type="transmembrane region" description="Helical" evidence="1">
    <location>
        <begin position="160"/>
        <end position="178"/>
    </location>
</feature>
<evidence type="ECO:0000313" key="3">
    <source>
        <dbReference type="Proteomes" id="UP000292118"/>
    </source>
</evidence>
<keyword evidence="1" id="KW-0812">Transmembrane</keyword>
<feature type="transmembrane region" description="Helical" evidence="1">
    <location>
        <begin position="122"/>
        <end position="139"/>
    </location>
</feature>
<dbReference type="OrthoDB" id="4820922at2"/>
<evidence type="ECO:0008006" key="4">
    <source>
        <dbReference type="Google" id="ProtNLM"/>
    </source>
</evidence>
<evidence type="ECO:0000313" key="2">
    <source>
        <dbReference type="EMBL" id="QAY69729.1"/>
    </source>
</evidence>
<name>A0A4P6F617_9MICO</name>
<feature type="transmembrane region" description="Helical" evidence="1">
    <location>
        <begin position="266"/>
        <end position="287"/>
    </location>
</feature>
<feature type="transmembrane region" description="Helical" evidence="1">
    <location>
        <begin position="216"/>
        <end position="236"/>
    </location>
</feature>